<keyword evidence="3" id="KW-0677">Repeat</keyword>
<proteinExistence type="inferred from homology"/>
<accession>A0ABS2NGY1</accession>
<evidence type="ECO:0000256" key="3">
    <source>
        <dbReference type="ARBA" id="ARBA00022737"/>
    </source>
</evidence>
<evidence type="ECO:0000313" key="7">
    <source>
        <dbReference type="Proteomes" id="UP001646157"/>
    </source>
</evidence>
<evidence type="ECO:0000256" key="5">
    <source>
        <dbReference type="SAM" id="MobiDB-lite"/>
    </source>
</evidence>
<gene>
    <name evidence="6" type="ORF">JOC86_003663</name>
</gene>
<dbReference type="Proteomes" id="UP001646157">
    <property type="component" value="Unassembled WGS sequence"/>
</dbReference>
<reference evidence="6 7" key="1">
    <citation type="submission" date="2021-01" db="EMBL/GenBank/DDBJ databases">
        <title>Genomic Encyclopedia of Type Strains, Phase IV (KMG-IV): sequencing the most valuable type-strain genomes for metagenomic binning, comparative biology and taxonomic classification.</title>
        <authorList>
            <person name="Goeker M."/>
        </authorList>
    </citation>
    <scope>NUCLEOTIDE SEQUENCE [LARGE SCALE GENOMIC DNA]</scope>
    <source>
        <strain evidence="6 7">DSM 24834</strain>
    </source>
</reference>
<name>A0ABS2NGY1_9BACI</name>
<evidence type="ECO:0000256" key="4">
    <source>
        <dbReference type="ARBA" id="ARBA00022969"/>
    </source>
</evidence>
<dbReference type="NCBIfam" id="TIGR01442">
    <property type="entry name" value="SASP_gamma"/>
    <property type="match status" value="1"/>
</dbReference>
<dbReference type="EMBL" id="JAFBDZ010000004">
    <property type="protein sequence ID" value="MBM7587090.1"/>
    <property type="molecule type" value="Genomic_DNA"/>
</dbReference>
<dbReference type="RefSeq" id="WP_205174298.1">
    <property type="nucleotide sequence ID" value="NZ_JAFBDZ010000004.1"/>
</dbReference>
<feature type="compositionally biased region" description="Low complexity" evidence="5">
    <location>
        <begin position="45"/>
        <end position="68"/>
    </location>
</feature>
<keyword evidence="4" id="KW-0749">Sporulation</keyword>
<evidence type="ECO:0000256" key="1">
    <source>
        <dbReference type="ARBA" id="ARBA00006710"/>
    </source>
</evidence>
<keyword evidence="7" id="KW-1185">Reference proteome</keyword>
<comment type="similarity">
    <text evidence="1">Belongs to the gamma-type SASP family.</text>
</comment>
<dbReference type="Pfam" id="PF04259">
    <property type="entry name" value="SASP_gamma"/>
    <property type="match status" value="1"/>
</dbReference>
<protein>
    <recommendedName>
        <fullName evidence="2">Small, acid-soluble spore protein gamma-type</fullName>
    </recommendedName>
</protein>
<feature type="compositionally biased region" description="Low complexity" evidence="5">
    <location>
        <begin position="19"/>
        <end position="30"/>
    </location>
</feature>
<feature type="region of interest" description="Disordered" evidence="5">
    <location>
        <begin position="1"/>
        <end position="68"/>
    </location>
</feature>
<evidence type="ECO:0000313" key="6">
    <source>
        <dbReference type="EMBL" id="MBM7587090.1"/>
    </source>
</evidence>
<comment type="caution">
    <text evidence="6">The sequence shown here is derived from an EMBL/GenBank/DDBJ whole genome shotgun (WGS) entry which is preliminary data.</text>
</comment>
<evidence type="ECO:0000256" key="2">
    <source>
        <dbReference type="ARBA" id="ARBA00014721"/>
    </source>
</evidence>
<dbReference type="InterPro" id="IPR006341">
    <property type="entry name" value="Spore_gamma"/>
</dbReference>
<sequence length="68" mass="7325">MAKQPNKTQAGTNVQHVKQQNAQAGQAQQQFGTEFASETNAQEVKQQNQQSAAKKAQASGGQNQGQQR</sequence>
<organism evidence="6 7">
    <name type="scientific">Rossellomorea pakistanensis</name>
    <dbReference type="NCBI Taxonomy" id="992288"/>
    <lineage>
        <taxon>Bacteria</taxon>
        <taxon>Bacillati</taxon>
        <taxon>Bacillota</taxon>
        <taxon>Bacilli</taxon>
        <taxon>Bacillales</taxon>
        <taxon>Bacillaceae</taxon>
        <taxon>Rossellomorea</taxon>
    </lineage>
</organism>
<feature type="compositionally biased region" description="Polar residues" evidence="5">
    <location>
        <begin position="1"/>
        <end position="18"/>
    </location>
</feature>